<comment type="caution">
    <text evidence="4">The sequence shown here is derived from an EMBL/GenBank/DDBJ whole genome shotgun (WGS) entry which is preliminary data.</text>
</comment>
<gene>
    <name evidence="4" type="ORF">Kpho02_28770</name>
</gene>
<dbReference type="Gene3D" id="3.40.1620.10">
    <property type="entry name" value="YefM-like domain"/>
    <property type="match status" value="1"/>
</dbReference>
<evidence type="ECO:0000256" key="1">
    <source>
        <dbReference type="ARBA" id="ARBA00009981"/>
    </source>
</evidence>
<evidence type="ECO:0000313" key="4">
    <source>
        <dbReference type="EMBL" id="GLW70578.1"/>
    </source>
</evidence>
<comment type="similarity">
    <text evidence="1 2">Belongs to the phD/YefM antitoxin family.</text>
</comment>
<evidence type="ECO:0000313" key="5">
    <source>
        <dbReference type="Proteomes" id="UP001165041"/>
    </source>
</evidence>
<accession>A0A9W6V1U3</accession>
<evidence type="ECO:0000256" key="2">
    <source>
        <dbReference type="RuleBase" id="RU362080"/>
    </source>
</evidence>
<name>A0A9W6V1U3_9ACTN</name>
<dbReference type="Pfam" id="PF02604">
    <property type="entry name" value="PhdYeFM_antitox"/>
    <property type="match status" value="1"/>
</dbReference>
<dbReference type="InterPro" id="IPR036165">
    <property type="entry name" value="YefM-like_sf"/>
</dbReference>
<feature type="compositionally biased region" description="Basic and acidic residues" evidence="3">
    <location>
        <begin position="71"/>
        <end position="84"/>
    </location>
</feature>
<dbReference type="NCBIfam" id="TIGR01552">
    <property type="entry name" value="phd_fam"/>
    <property type="match status" value="1"/>
</dbReference>
<reference evidence="4" key="1">
    <citation type="submission" date="2023-02" db="EMBL/GenBank/DDBJ databases">
        <title>Kitasatospora phosalacinea NBRC 14627.</title>
        <authorList>
            <person name="Ichikawa N."/>
            <person name="Sato H."/>
            <person name="Tonouchi N."/>
        </authorList>
    </citation>
    <scope>NUCLEOTIDE SEQUENCE</scope>
    <source>
        <strain evidence="4">NBRC 14627</strain>
    </source>
</reference>
<dbReference type="InterPro" id="IPR006442">
    <property type="entry name" value="Antitoxin_Phd/YefM"/>
</dbReference>
<feature type="region of interest" description="Disordered" evidence="3">
    <location>
        <begin position="59"/>
        <end position="84"/>
    </location>
</feature>
<dbReference type="EMBL" id="BSSA01000008">
    <property type="protein sequence ID" value="GLW70578.1"/>
    <property type="molecule type" value="Genomic_DNA"/>
</dbReference>
<organism evidence="4 5">
    <name type="scientific">Kitasatospora phosalacinea</name>
    <dbReference type="NCBI Taxonomy" id="2065"/>
    <lineage>
        <taxon>Bacteria</taxon>
        <taxon>Bacillati</taxon>
        <taxon>Actinomycetota</taxon>
        <taxon>Actinomycetes</taxon>
        <taxon>Kitasatosporales</taxon>
        <taxon>Streptomycetaceae</taxon>
        <taxon>Kitasatospora</taxon>
    </lineage>
</organism>
<protein>
    <recommendedName>
        <fullName evidence="2">Antitoxin</fullName>
    </recommendedName>
</protein>
<sequence length="84" mass="9285">MDTYPITEARNKLGALARQVSAEQKHIALSDRGQIMAVLISPAELEELEYHRATAQHLARKARGETGPGVPHDEARRRVFGEAP</sequence>
<dbReference type="SUPFAM" id="SSF143120">
    <property type="entry name" value="YefM-like"/>
    <property type="match status" value="1"/>
</dbReference>
<dbReference type="RefSeq" id="WP_285736393.1">
    <property type="nucleotide sequence ID" value="NZ_BSSA01000008.1"/>
</dbReference>
<dbReference type="Proteomes" id="UP001165041">
    <property type="component" value="Unassembled WGS sequence"/>
</dbReference>
<proteinExistence type="inferred from homology"/>
<evidence type="ECO:0000256" key="3">
    <source>
        <dbReference type="SAM" id="MobiDB-lite"/>
    </source>
</evidence>
<comment type="function">
    <text evidence="2">Antitoxin component of a type II toxin-antitoxin (TA) system.</text>
</comment>
<dbReference type="AlphaFoldDB" id="A0A9W6V1U3"/>